<protein>
    <submittedName>
        <fullName evidence="1">Uncharacterized protein</fullName>
    </submittedName>
</protein>
<dbReference type="STRING" id="1879050.GCA_001696605_03059"/>
<dbReference type="EMBL" id="CP033133">
    <property type="protein sequence ID" value="AYO53415.1"/>
    <property type="molecule type" value="Genomic_DNA"/>
</dbReference>
<evidence type="ECO:0000313" key="2">
    <source>
        <dbReference type="Proteomes" id="UP000279962"/>
    </source>
</evidence>
<accession>A0A385C6B9</accession>
<name>A0A385C6B9_9GAMM</name>
<dbReference type="RefSeq" id="WP_068975822.1">
    <property type="nucleotide sequence ID" value="NZ_CP031716.1"/>
</dbReference>
<organism evidence="1 2">
    <name type="scientific">Acinetobacter wuhouensis</name>
    <dbReference type="NCBI Taxonomy" id="1879050"/>
    <lineage>
        <taxon>Bacteria</taxon>
        <taxon>Pseudomonadati</taxon>
        <taxon>Pseudomonadota</taxon>
        <taxon>Gammaproteobacteria</taxon>
        <taxon>Moraxellales</taxon>
        <taxon>Moraxellaceae</taxon>
        <taxon>Acinetobacter</taxon>
    </lineage>
</organism>
<evidence type="ECO:0000313" key="1">
    <source>
        <dbReference type="EMBL" id="AYO53415.1"/>
    </source>
</evidence>
<gene>
    <name evidence="1" type="ORF">CDG68_07035</name>
</gene>
<proteinExistence type="predicted"/>
<dbReference type="OrthoDB" id="6694283at2"/>
<dbReference type="KEGG" id="awu:BEN71_14640"/>
<dbReference type="Proteomes" id="UP000279962">
    <property type="component" value="Chromosome"/>
</dbReference>
<sequence length="91" mass="10916">MSISALIACTSFYSALYLFYFYFAKQQQPLLLILAVALLVFAYIITPSAEKKERRHFNNTLNYENWFTLPLYTWWRLFSLPIRFLLSKLFD</sequence>
<reference evidence="1 2" key="1">
    <citation type="submission" date="2018-10" db="EMBL/GenBank/DDBJ databases">
        <title>The complete genome of Acinetobacter wuhouensis strain WCHAW010062.</title>
        <authorList>
            <person name="Hu Y."/>
            <person name="Long H."/>
            <person name="Feng Y."/>
            <person name="Zong Z."/>
        </authorList>
    </citation>
    <scope>NUCLEOTIDE SEQUENCE [LARGE SCALE GENOMIC DNA]</scope>
    <source>
        <strain evidence="1 2">WCHAW010062</strain>
    </source>
</reference>
<dbReference type="AlphaFoldDB" id="A0A385C6B9"/>